<evidence type="ECO:0000256" key="2">
    <source>
        <dbReference type="ARBA" id="ARBA00022801"/>
    </source>
</evidence>
<dbReference type="GO" id="GO:0016788">
    <property type="term" value="F:hydrolase activity, acting on ester bonds"/>
    <property type="evidence" value="ECO:0007669"/>
    <property type="project" value="TreeGrafter"/>
</dbReference>
<dbReference type="Proteomes" id="UP000224974">
    <property type="component" value="Unassembled WGS sequence"/>
</dbReference>
<name>A0A2C6DQC0_9GAMM</name>
<dbReference type="Gene3D" id="3.40.50.1820">
    <property type="entry name" value="alpha/beta hydrolase"/>
    <property type="match status" value="1"/>
</dbReference>
<gene>
    <name evidence="6" type="primary">besA</name>
    <name evidence="5" type="ORF">CRN84_14890</name>
    <name evidence="6" type="ORF">NCTC12282_04215</name>
</gene>
<comment type="similarity">
    <text evidence="1">Belongs to the esterase D family.</text>
</comment>
<feature type="signal peptide" evidence="4">
    <location>
        <begin position="1"/>
        <end position="20"/>
    </location>
</feature>
<dbReference type="EC" id="3.1.-.-" evidence="6"/>
<dbReference type="OrthoDB" id="9784036at2"/>
<dbReference type="InterPro" id="IPR052558">
    <property type="entry name" value="Siderophore_Hydrolase_D"/>
</dbReference>
<evidence type="ECO:0000256" key="4">
    <source>
        <dbReference type="SAM" id="SignalP"/>
    </source>
</evidence>
<evidence type="ECO:0000313" key="8">
    <source>
        <dbReference type="Proteomes" id="UP000373449"/>
    </source>
</evidence>
<dbReference type="PANTHER" id="PTHR40841:SF2">
    <property type="entry name" value="SIDEROPHORE-DEGRADING ESTERASE (EUROFUNG)"/>
    <property type="match status" value="1"/>
</dbReference>
<feature type="chain" id="PRO_5036036644" evidence="4">
    <location>
        <begin position="21"/>
        <end position="291"/>
    </location>
</feature>
<organism evidence="5 7">
    <name type="scientific">Budvicia aquatica</name>
    <dbReference type="NCBI Taxonomy" id="82979"/>
    <lineage>
        <taxon>Bacteria</taxon>
        <taxon>Pseudomonadati</taxon>
        <taxon>Pseudomonadota</taxon>
        <taxon>Gammaproteobacteria</taxon>
        <taxon>Enterobacterales</taxon>
        <taxon>Budviciaceae</taxon>
        <taxon>Budvicia</taxon>
    </lineage>
</organism>
<dbReference type="Proteomes" id="UP000373449">
    <property type="component" value="Unassembled WGS sequence"/>
</dbReference>
<dbReference type="SUPFAM" id="SSF53474">
    <property type="entry name" value="alpha/beta-Hydrolases"/>
    <property type="match status" value="1"/>
</dbReference>
<evidence type="ECO:0000256" key="3">
    <source>
        <dbReference type="SAM" id="MobiDB-lite"/>
    </source>
</evidence>
<dbReference type="PANTHER" id="PTHR40841">
    <property type="entry name" value="SIDEROPHORE TRIACETYLFUSARININE C ESTERASE"/>
    <property type="match status" value="1"/>
</dbReference>
<reference evidence="6 8" key="3">
    <citation type="submission" date="2019-03" db="EMBL/GenBank/DDBJ databases">
        <authorList>
            <consortium name="Pathogen Informatics"/>
        </authorList>
    </citation>
    <scope>NUCLEOTIDE SEQUENCE [LARGE SCALE GENOMIC DNA]</scope>
    <source>
        <strain evidence="6 8">NCTC12282</strain>
    </source>
</reference>
<dbReference type="EMBL" id="PDDX01000001">
    <property type="protein sequence ID" value="PHI30532.1"/>
    <property type="molecule type" value="Genomic_DNA"/>
</dbReference>
<dbReference type="EMBL" id="CAADJA010000002">
    <property type="protein sequence ID" value="VFS49860.1"/>
    <property type="molecule type" value="Genomic_DNA"/>
</dbReference>
<proteinExistence type="inferred from homology"/>
<dbReference type="InterPro" id="IPR029058">
    <property type="entry name" value="AB_hydrolase_fold"/>
</dbReference>
<dbReference type="RefSeq" id="WP_036014590.1">
    <property type="nucleotide sequence ID" value="NZ_BRLG01000001.1"/>
</dbReference>
<reference evidence="7" key="2">
    <citation type="submission" date="2017-09" db="EMBL/GenBank/DDBJ databases">
        <title>FDA dAtabase for Regulatory Grade micrObial Sequences (FDA-ARGOS): Supporting development and validation of Infectious Disease Dx tests.</title>
        <authorList>
            <person name="Minogue T."/>
            <person name="Wolcott M."/>
            <person name="Wasieloski L."/>
            <person name="Aguilar W."/>
            <person name="Moore D."/>
            <person name="Tallon L."/>
            <person name="Sadzewicz L."/>
            <person name="Ott S."/>
            <person name="Zhao X."/>
            <person name="Nagaraj S."/>
            <person name="Vavikolanu K."/>
            <person name="Aluvathingal J."/>
            <person name="Nadendla S."/>
            <person name="Sichtig H."/>
        </authorList>
    </citation>
    <scope>NUCLEOTIDE SEQUENCE [LARGE SCALE GENOMIC DNA]</scope>
    <source>
        <strain evidence="7">FDAARGOS_387</strain>
    </source>
</reference>
<dbReference type="AlphaFoldDB" id="A0A2C6DQC0"/>
<evidence type="ECO:0000313" key="6">
    <source>
        <dbReference type="EMBL" id="VFS49860.1"/>
    </source>
</evidence>
<dbReference type="STRING" id="1111728.GCA_000427805_00085"/>
<keyword evidence="2 6" id="KW-0378">Hydrolase</keyword>
<dbReference type="InterPro" id="IPR000801">
    <property type="entry name" value="Esterase-like"/>
</dbReference>
<feature type="region of interest" description="Disordered" evidence="3">
    <location>
        <begin position="221"/>
        <end position="245"/>
    </location>
</feature>
<evidence type="ECO:0000313" key="7">
    <source>
        <dbReference type="Proteomes" id="UP000224974"/>
    </source>
</evidence>
<dbReference type="Pfam" id="PF00756">
    <property type="entry name" value="Esterase"/>
    <property type="match status" value="1"/>
</dbReference>
<evidence type="ECO:0000313" key="5">
    <source>
        <dbReference type="EMBL" id="PHI30532.1"/>
    </source>
</evidence>
<keyword evidence="4" id="KW-0732">Signal</keyword>
<accession>A0A2C6DQC0</accession>
<protein>
    <submittedName>
        <fullName evidence="5 6">Esterase</fullName>
        <ecNumber evidence="6">3.1.-.-</ecNumber>
    </submittedName>
</protein>
<reference evidence="5" key="1">
    <citation type="submission" date="2017-09" db="EMBL/GenBank/DDBJ databases">
        <title>FDA dAtabase for Regulatory Grade micrObial Sequences (FDA-ARGOS): Supporting development and validation of Infectious Disease Dx tests.</title>
        <authorList>
            <person name="Minogue T."/>
            <person name="Wolcott M."/>
            <person name="Wasieloski L."/>
            <person name="Aguilar W."/>
            <person name="Moore D."/>
            <person name="Tallon L.J."/>
            <person name="Sadzewicz L."/>
            <person name="Ott S."/>
            <person name="Zhao X."/>
            <person name="Nagaraj S."/>
            <person name="Vavikolanu K."/>
            <person name="Aluvathingal J."/>
            <person name="Nadendla S."/>
            <person name="Sichtig H."/>
        </authorList>
    </citation>
    <scope>NUCLEOTIDE SEQUENCE</scope>
    <source>
        <strain evidence="5">FDAARGOS_387</strain>
    </source>
</reference>
<sequence length="291" mass="32071">MLKTIALTLTTLLLSFSIHAKPNQVIQPISENAKTRFEIQQYDLAGEDKSQYRIFVAVPRTPAPAGGYPVLYLLDGNNTFPMAVNGYLPVNGDAPLIIAIGYPGDTAYNQEARTRDYTPAAPGEEFAKGGNAEDFFLFINQKLKPWASARYAIDMKRQTLSGHSFGGLFTLYTLFNHTDEFQHYVAASPSIWWGNGIVIPSRTPLLNTKPKSITITVGEFEEKPEPANAAKPEDPQRVKRKAERQQVTKARDLVATLKQQGNNVNFIMFAGKNHGTVIPDAVNTAVMVAGQ</sequence>
<evidence type="ECO:0000256" key="1">
    <source>
        <dbReference type="ARBA" id="ARBA00005622"/>
    </source>
</evidence>
<keyword evidence="7" id="KW-1185">Reference proteome</keyword>